<dbReference type="GO" id="GO:0005737">
    <property type="term" value="C:cytoplasm"/>
    <property type="evidence" value="ECO:0007669"/>
    <property type="project" value="UniProtKB-SubCell"/>
</dbReference>
<dbReference type="EMBL" id="AFYH01231274">
    <property type="status" value="NOT_ANNOTATED_CDS"/>
    <property type="molecule type" value="Genomic_DNA"/>
</dbReference>
<feature type="compositionally biased region" description="Basic and acidic residues" evidence="11">
    <location>
        <begin position="358"/>
        <end position="367"/>
    </location>
</feature>
<dbReference type="EMBL" id="AFYH01231276">
    <property type="status" value="NOT_ANNOTATED_CDS"/>
    <property type="molecule type" value="Genomic_DNA"/>
</dbReference>
<dbReference type="SUPFAM" id="SSF54001">
    <property type="entry name" value="Cysteine proteinases"/>
    <property type="match status" value="1"/>
</dbReference>
<evidence type="ECO:0000259" key="12">
    <source>
        <dbReference type="PROSITE" id="PS50235"/>
    </source>
</evidence>
<keyword evidence="14" id="KW-1185">Reference proteome</keyword>
<dbReference type="GO" id="GO:0004843">
    <property type="term" value="F:cysteine-type deubiquitinase activity"/>
    <property type="evidence" value="ECO:0007669"/>
    <property type="project" value="UniProtKB-EC"/>
</dbReference>
<dbReference type="EMBL" id="AFYH01231277">
    <property type="status" value="NOT_ANNOTATED_CDS"/>
    <property type="molecule type" value="Genomic_DNA"/>
</dbReference>
<protein>
    <recommendedName>
        <fullName evidence="4">ubiquitinyl hydrolase 1</fullName>
        <ecNumber evidence="4">3.4.19.12</ecNumber>
    </recommendedName>
</protein>
<dbReference type="AlphaFoldDB" id="H3A3X6"/>
<evidence type="ECO:0000256" key="2">
    <source>
        <dbReference type="ARBA" id="ARBA00004123"/>
    </source>
</evidence>
<dbReference type="Pfam" id="PF00443">
    <property type="entry name" value="UCH"/>
    <property type="match status" value="1"/>
</dbReference>
<keyword evidence="6" id="KW-0645">Protease</keyword>
<evidence type="ECO:0000256" key="10">
    <source>
        <dbReference type="ARBA" id="ARBA00023242"/>
    </source>
</evidence>
<dbReference type="Proteomes" id="UP000008672">
    <property type="component" value="Unassembled WGS sequence"/>
</dbReference>
<keyword evidence="9" id="KW-0788">Thiol protease</keyword>
<feature type="domain" description="USP" evidence="12">
    <location>
        <begin position="1"/>
        <end position="572"/>
    </location>
</feature>
<dbReference type="PANTHER" id="PTHR21646">
    <property type="entry name" value="UBIQUITIN CARBOXYL-TERMINAL HYDROLASE"/>
    <property type="match status" value="1"/>
</dbReference>
<evidence type="ECO:0000313" key="13">
    <source>
        <dbReference type="Ensembl" id="ENSLACP00000004347.1"/>
    </source>
</evidence>
<dbReference type="GO" id="GO:0005634">
    <property type="term" value="C:nucleus"/>
    <property type="evidence" value="ECO:0007669"/>
    <property type="project" value="UniProtKB-SubCell"/>
</dbReference>
<evidence type="ECO:0000256" key="6">
    <source>
        <dbReference type="ARBA" id="ARBA00022670"/>
    </source>
</evidence>
<evidence type="ECO:0000256" key="3">
    <source>
        <dbReference type="ARBA" id="ARBA00004496"/>
    </source>
</evidence>
<dbReference type="EMBL" id="AFYH01231272">
    <property type="status" value="NOT_ANNOTATED_CDS"/>
    <property type="molecule type" value="Genomic_DNA"/>
</dbReference>
<evidence type="ECO:0000313" key="14">
    <source>
        <dbReference type="Proteomes" id="UP000008672"/>
    </source>
</evidence>
<keyword evidence="10" id="KW-0539">Nucleus</keyword>
<dbReference type="EMBL" id="AFYH01231275">
    <property type="status" value="NOT_ANNOTATED_CDS"/>
    <property type="molecule type" value="Genomic_DNA"/>
</dbReference>
<dbReference type="FunFam" id="3.90.70.10:FF:000013">
    <property type="entry name" value="ubiquitin carboxyl-terminal hydrolase 15 isoform X1"/>
    <property type="match status" value="1"/>
</dbReference>
<dbReference type="eggNOG" id="KOG1870">
    <property type="taxonomic scope" value="Eukaryota"/>
</dbReference>
<dbReference type="EMBL" id="AFYH01231271">
    <property type="status" value="NOT_ANNOTATED_CDS"/>
    <property type="molecule type" value="Genomic_DNA"/>
</dbReference>
<dbReference type="InParanoid" id="H3A3X6"/>
<evidence type="ECO:0000256" key="1">
    <source>
        <dbReference type="ARBA" id="ARBA00000707"/>
    </source>
</evidence>
<reference evidence="13" key="3">
    <citation type="submission" date="2025-09" db="UniProtKB">
        <authorList>
            <consortium name="Ensembl"/>
        </authorList>
    </citation>
    <scope>IDENTIFICATION</scope>
</reference>
<reference evidence="14" key="1">
    <citation type="submission" date="2011-08" db="EMBL/GenBank/DDBJ databases">
        <title>The draft genome of Latimeria chalumnae.</title>
        <authorList>
            <person name="Di Palma F."/>
            <person name="Alfoldi J."/>
            <person name="Johnson J."/>
            <person name="Berlin A."/>
            <person name="Gnerre S."/>
            <person name="Jaffe D."/>
            <person name="MacCallum I."/>
            <person name="Young S."/>
            <person name="Walker B.J."/>
            <person name="Lander E."/>
            <person name="Lindblad-Toh K."/>
        </authorList>
    </citation>
    <scope>NUCLEOTIDE SEQUENCE [LARGE SCALE GENOMIC DNA]</scope>
    <source>
        <strain evidence="14">Wild caught</strain>
    </source>
</reference>
<dbReference type="GO" id="GO:0016579">
    <property type="term" value="P:protein deubiquitination"/>
    <property type="evidence" value="ECO:0007669"/>
    <property type="project" value="InterPro"/>
</dbReference>
<keyword evidence="5" id="KW-0963">Cytoplasm</keyword>
<evidence type="ECO:0000256" key="9">
    <source>
        <dbReference type="ARBA" id="ARBA00022807"/>
    </source>
</evidence>
<dbReference type="STRING" id="7897.ENSLACP00000004347"/>
<comment type="subcellular location">
    <subcellularLocation>
        <location evidence="3">Cytoplasm</location>
    </subcellularLocation>
    <subcellularLocation>
        <location evidence="2">Nucleus</location>
    </subcellularLocation>
</comment>
<dbReference type="GO" id="GO:0006508">
    <property type="term" value="P:proteolysis"/>
    <property type="evidence" value="ECO:0007669"/>
    <property type="project" value="UniProtKB-KW"/>
</dbReference>
<organism evidence="13 14">
    <name type="scientific">Latimeria chalumnae</name>
    <name type="common">Coelacanth</name>
    <dbReference type="NCBI Taxonomy" id="7897"/>
    <lineage>
        <taxon>Eukaryota</taxon>
        <taxon>Metazoa</taxon>
        <taxon>Chordata</taxon>
        <taxon>Craniata</taxon>
        <taxon>Vertebrata</taxon>
        <taxon>Euteleostomi</taxon>
        <taxon>Coelacanthiformes</taxon>
        <taxon>Coelacanthidae</taxon>
        <taxon>Latimeria</taxon>
    </lineage>
</organism>
<evidence type="ECO:0000256" key="11">
    <source>
        <dbReference type="SAM" id="MobiDB-lite"/>
    </source>
</evidence>
<dbReference type="InterPro" id="IPR001394">
    <property type="entry name" value="Peptidase_C19_UCH"/>
</dbReference>
<comment type="catalytic activity">
    <reaction evidence="1">
        <text>Thiol-dependent hydrolysis of ester, thioester, amide, peptide and isopeptide bonds formed by the C-terminal Gly of ubiquitin (a 76-residue protein attached to proteins as an intracellular targeting signal).</text>
        <dbReference type="EC" id="3.4.19.12"/>
    </reaction>
</comment>
<dbReference type="HOGENOM" id="CLU_001060_8_2_1"/>
<accession>H3A3X6</accession>
<feature type="compositionally biased region" description="Polar residues" evidence="11">
    <location>
        <begin position="389"/>
        <end position="402"/>
    </location>
</feature>
<gene>
    <name evidence="13" type="primary">USP11</name>
</gene>
<dbReference type="InterPro" id="IPR038765">
    <property type="entry name" value="Papain-like_cys_pep_sf"/>
</dbReference>
<keyword evidence="8" id="KW-0378">Hydrolase</keyword>
<evidence type="ECO:0000256" key="7">
    <source>
        <dbReference type="ARBA" id="ARBA00022786"/>
    </source>
</evidence>
<feature type="region of interest" description="Disordered" evidence="11">
    <location>
        <begin position="337"/>
        <end position="421"/>
    </location>
</feature>
<dbReference type="EMBL" id="AFYH01231273">
    <property type="status" value="NOT_ANNOTATED_CDS"/>
    <property type="molecule type" value="Genomic_DNA"/>
</dbReference>
<evidence type="ECO:0000256" key="5">
    <source>
        <dbReference type="ARBA" id="ARBA00022490"/>
    </source>
</evidence>
<dbReference type="PROSITE" id="PS50235">
    <property type="entry name" value="USP_3"/>
    <property type="match status" value="1"/>
</dbReference>
<dbReference type="InterPro" id="IPR050185">
    <property type="entry name" value="Ub_carboxyl-term_hydrolase"/>
</dbReference>
<evidence type="ECO:0000256" key="4">
    <source>
        <dbReference type="ARBA" id="ARBA00012759"/>
    </source>
</evidence>
<dbReference type="Ensembl" id="ENSLACT00000004385.1">
    <property type="protein sequence ID" value="ENSLACP00000004347.1"/>
    <property type="gene ID" value="ENSLACG00000003865.1"/>
</dbReference>
<dbReference type="EC" id="3.4.19.12" evidence="4"/>
<proteinExistence type="predicted"/>
<dbReference type="InterPro" id="IPR028889">
    <property type="entry name" value="USP"/>
</dbReference>
<evidence type="ECO:0000256" key="8">
    <source>
        <dbReference type="ARBA" id="ARBA00022801"/>
    </source>
</evidence>
<sequence length="572" mass="65357">FLNVVLLQCLSNTPPLTEYFLNNRYLDELNFSNPLGMKGEIAEVYADVIKQMWSGRHSYVVPRMFKSKVGHFASQFMGYQQHDSQELLSFLLDGLHEDLNRVKKKEYIELKDAEGRPDQEVVTEAWQNHLRRNDSIIVDIFHGLFKSTLVCPECGKVSVTFDPFCYLSVPLPVSKERIMEVFFVSMDPRSKPFQHRLVVPKVGKVGDLCIALSKQTGVSPKQMVVADVFNHRFYKLYHVDEPLTCILDRDDIFVYEVSSSTLEDDGADEDIVLPIYLREKTPYREYNSSSSYYGMTLFGHPLLISAPRDRLTWDSLYQILLHRLSSFFFVHCSGEEDENAQKPKPASGQEQEVGLETEGDKSDHSDQDVTFEPSNGDAETAKENEQGAAPSSSTRGGNSSLGNRPPSPALDSQPKRKCRPRKRKKLLFTFQTVNSNGTTERNVFNEEGNAQPYIAIDWDPEMKKRYYNEVEAEVSVPGDRANYLFFVSPRELQSLCSSLVSLSLLSPPPPRYCPMCKKHQLATKKLDLWSLPEVLIIHLKRFSYTKYSREKLDTVVQFPISDLLFSPFLSFP</sequence>
<dbReference type="Gene3D" id="3.90.70.10">
    <property type="entry name" value="Cysteine proteinases"/>
    <property type="match status" value="2"/>
</dbReference>
<dbReference type="GeneTree" id="ENSGT00940000160485"/>
<dbReference type="PANTHER" id="PTHR21646:SF29">
    <property type="entry name" value="UBIQUITIN CARBOXYL-TERMINAL HYDROLASE 11"/>
    <property type="match status" value="1"/>
</dbReference>
<dbReference type="OMA" id="ENEQGAA"/>
<name>H3A3X6_LATCH</name>
<reference evidence="13" key="2">
    <citation type="submission" date="2025-08" db="UniProtKB">
        <authorList>
            <consortium name="Ensembl"/>
        </authorList>
    </citation>
    <scope>IDENTIFICATION</scope>
</reference>
<keyword evidence="7" id="KW-0833">Ubl conjugation pathway</keyword>